<evidence type="ECO:0000256" key="1">
    <source>
        <dbReference type="ARBA" id="ARBA00006484"/>
    </source>
</evidence>
<dbReference type="PANTHER" id="PTHR43115">
    <property type="entry name" value="DEHYDROGENASE/REDUCTASE SDR FAMILY MEMBER 11"/>
    <property type="match status" value="1"/>
</dbReference>
<gene>
    <name evidence="4" type="ORF">SAMN04488029_0693</name>
</gene>
<dbReference type="PRINTS" id="PR00080">
    <property type="entry name" value="SDRFAMILY"/>
</dbReference>
<protein>
    <submittedName>
        <fullName evidence="4">NADP-dependent 3-hydroxy acid dehydrogenase YdfG</fullName>
    </submittedName>
</protein>
<name>A0A1W2G7N3_REIFA</name>
<evidence type="ECO:0000313" key="4">
    <source>
        <dbReference type="EMBL" id="SMD32348.1"/>
    </source>
</evidence>
<dbReference type="InterPro" id="IPR036291">
    <property type="entry name" value="NAD(P)-bd_dom_sf"/>
</dbReference>
<keyword evidence="5" id="KW-1185">Reference proteome</keyword>
<dbReference type="Proteomes" id="UP000192472">
    <property type="component" value="Unassembled WGS sequence"/>
</dbReference>
<sequence>MSLEGRVAIVTGASKGIGLEIVKLLLHKGVKVAGWSRTDNDVTDPNYLFISVDVSDPESVAHAYNQTTEMLGEDVDILVNNAGVGHYGMMDEMPFEQWKQMFDVNVHGIYFVSNAVIPKMKELDRGHIINIGSIAGKNPVKGMVGYSGTKHAVTGISHSMFMELRDFGIKVTCIYPGSVNTNFFDDIESVTANENMMRPQDVASSVVHCLETHPNYLPVDFEVRPLRPKPTK</sequence>
<reference evidence="4 5" key="1">
    <citation type="submission" date="2017-04" db="EMBL/GenBank/DDBJ databases">
        <authorList>
            <person name="Afonso C.L."/>
            <person name="Miller P.J."/>
            <person name="Scott M.A."/>
            <person name="Spackman E."/>
            <person name="Goraichik I."/>
            <person name="Dimitrov K.M."/>
            <person name="Suarez D.L."/>
            <person name="Swayne D.E."/>
        </authorList>
    </citation>
    <scope>NUCLEOTIDE SEQUENCE [LARGE SCALE GENOMIC DNA]</scope>
    <source>
        <strain evidence="4 5">DSM 26133</strain>
    </source>
</reference>
<dbReference type="PRINTS" id="PR00081">
    <property type="entry name" value="GDHRDH"/>
</dbReference>
<proteinExistence type="inferred from homology"/>
<evidence type="ECO:0000256" key="3">
    <source>
        <dbReference type="RuleBase" id="RU000363"/>
    </source>
</evidence>
<dbReference type="OrthoDB" id="9810734at2"/>
<dbReference type="STRING" id="692418.SAMN04488029_0693"/>
<keyword evidence="2" id="KW-0560">Oxidoreductase</keyword>
<dbReference type="InterPro" id="IPR002347">
    <property type="entry name" value="SDR_fam"/>
</dbReference>
<evidence type="ECO:0000313" key="5">
    <source>
        <dbReference type="Proteomes" id="UP000192472"/>
    </source>
</evidence>
<dbReference type="AlphaFoldDB" id="A0A1W2G7N3"/>
<dbReference type="CDD" id="cd05233">
    <property type="entry name" value="SDR_c"/>
    <property type="match status" value="1"/>
</dbReference>
<dbReference type="Gene3D" id="3.40.50.720">
    <property type="entry name" value="NAD(P)-binding Rossmann-like Domain"/>
    <property type="match status" value="1"/>
</dbReference>
<accession>A0A1W2G7N3</accession>
<dbReference type="SUPFAM" id="SSF51735">
    <property type="entry name" value="NAD(P)-binding Rossmann-fold domains"/>
    <property type="match status" value="1"/>
</dbReference>
<dbReference type="PANTHER" id="PTHR43115:SF4">
    <property type="entry name" value="DEHYDROGENASE_REDUCTASE SDR FAMILY MEMBER 11"/>
    <property type="match status" value="1"/>
</dbReference>
<comment type="similarity">
    <text evidence="1 3">Belongs to the short-chain dehydrogenases/reductases (SDR) family.</text>
</comment>
<evidence type="ECO:0000256" key="2">
    <source>
        <dbReference type="ARBA" id="ARBA00023002"/>
    </source>
</evidence>
<organism evidence="4 5">
    <name type="scientific">Reichenbachiella faecimaris</name>
    <dbReference type="NCBI Taxonomy" id="692418"/>
    <lineage>
        <taxon>Bacteria</taxon>
        <taxon>Pseudomonadati</taxon>
        <taxon>Bacteroidota</taxon>
        <taxon>Cytophagia</taxon>
        <taxon>Cytophagales</taxon>
        <taxon>Reichenbachiellaceae</taxon>
        <taxon>Reichenbachiella</taxon>
    </lineage>
</organism>
<dbReference type="EMBL" id="FWYF01000001">
    <property type="protein sequence ID" value="SMD32348.1"/>
    <property type="molecule type" value="Genomic_DNA"/>
</dbReference>
<dbReference type="GO" id="GO:0016491">
    <property type="term" value="F:oxidoreductase activity"/>
    <property type="evidence" value="ECO:0007669"/>
    <property type="project" value="UniProtKB-KW"/>
</dbReference>
<dbReference type="Pfam" id="PF00106">
    <property type="entry name" value="adh_short"/>
    <property type="match status" value="1"/>
</dbReference>
<dbReference type="FunFam" id="3.40.50.720:FF:000084">
    <property type="entry name" value="Short-chain dehydrogenase reductase"/>
    <property type="match status" value="1"/>
</dbReference>